<reference evidence="1 2" key="1">
    <citation type="submission" date="2017-01" db="EMBL/GenBank/DDBJ databases">
        <title>Whole-Genome Shotgun Sequencing of Two beta-Proteobacterial Species in Search of the Bulgecin Biosynthetic Cluster.</title>
        <authorList>
            <person name="Horsman M.E."/>
            <person name="Marous D.R."/>
            <person name="Li R."/>
            <person name="Oliver R.A."/>
            <person name="Byun B."/>
            <person name="Emrich S.J."/>
            <person name="Boggess B."/>
            <person name="Townsend C.A."/>
            <person name="Mobashery S."/>
        </authorList>
    </citation>
    <scope>NUCLEOTIDE SEQUENCE [LARGE SCALE GENOMIC DNA]</scope>
    <source>
        <strain evidence="1 2">ATCC 31433</strain>
    </source>
</reference>
<proteinExistence type="predicted"/>
<organism evidence="1 2">
    <name type="scientific">Burkholderia ubonensis subsp. mesacidophila</name>
    <dbReference type="NCBI Taxonomy" id="265293"/>
    <lineage>
        <taxon>Bacteria</taxon>
        <taxon>Pseudomonadati</taxon>
        <taxon>Pseudomonadota</taxon>
        <taxon>Betaproteobacteria</taxon>
        <taxon>Burkholderiales</taxon>
        <taxon>Burkholderiaceae</taxon>
        <taxon>Burkholderia</taxon>
        <taxon>Burkholderia cepacia complex</taxon>
    </lineage>
</organism>
<evidence type="ECO:0000313" key="2">
    <source>
        <dbReference type="Proteomes" id="UP000217994"/>
    </source>
</evidence>
<sequence length="104" mass="11335">MGRVLLEPDVTMAVVWSSALVRAHACPMNDILAQGVSPTELARRMEMRPQKVARVMNQAHSTEIGTIADALAVLGKLLETSASWSLVSRENCSVLANDRYRLSA</sequence>
<protein>
    <submittedName>
        <fullName evidence="1">Uncharacterized protein</fullName>
    </submittedName>
</protein>
<evidence type="ECO:0000313" key="1">
    <source>
        <dbReference type="EMBL" id="PCE26499.1"/>
    </source>
</evidence>
<dbReference type="AlphaFoldDB" id="A0A2A4F2C8"/>
<dbReference type="Proteomes" id="UP000217994">
    <property type="component" value="Unassembled WGS sequence"/>
</dbReference>
<comment type="caution">
    <text evidence="1">The sequence shown here is derived from an EMBL/GenBank/DDBJ whole genome shotgun (WGS) entry which is preliminary data.</text>
</comment>
<dbReference type="EMBL" id="MTZU01000107">
    <property type="protein sequence ID" value="PCE26499.1"/>
    <property type="molecule type" value="Genomic_DNA"/>
</dbReference>
<name>A0A2A4F2C8_9BURK</name>
<gene>
    <name evidence="1" type="ORF">BZL54_31365</name>
</gene>
<accession>A0A2A4F2C8</accession>